<feature type="domain" description="SGNH hydrolase-type esterase" evidence="3">
    <location>
        <begin position="280"/>
        <end position="433"/>
    </location>
</feature>
<feature type="compositionally biased region" description="Low complexity" evidence="1">
    <location>
        <begin position="20"/>
        <end position="47"/>
    </location>
</feature>
<feature type="region of interest" description="Disordered" evidence="1">
    <location>
        <begin position="447"/>
        <end position="561"/>
    </location>
</feature>
<dbReference type="InterPro" id="IPR055041">
    <property type="entry name" value="Ape1_N"/>
</dbReference>
<dbReference type="GO" id="GO:0016788">
    <property type="term" value="F:hydrolase activity, acting on ester bonds"/>
    <property type="evidence" value="ECO:0007669"/>
    <property type="project" value="UniProtKB-ARBA"/>
</dbReference>
<sequence>MRKFLLFCLLCVCASPSITLASSPSSKNTPSKPSPQAATKPTPNAKATQDKPQAKASTTQSKSTKSHKKPKAKKPAPKLPAQSVLDSMAKKGELIDFGEDNFSHLASKLTQAHKAKDQGLRIAVFGDSHIAGDYIPRVLRDRLMEVDSIGFVYPIFPPFHQNLLTHYQHKGFELINSRKDGARSYPLGGIIARAKQEGASIKLSLNFPKDNQDFSVRFVFKAPSTLGAFVVKDSSGKSKRLGAKSADQWEISPPIALHFPIHIESLLPNALLGGYIITQKGDSYVVNLGINGARSDLYQKWEQGLWQEELGGLDCDLIIISYGSNDAISPTINTKLYKQNFATFIRTLRKLQPKASILLLGAPQVRLKQKSGSYVQSKSYESVRNATKDLAKDEKSLYFDMQELIDESGGKQKWIAQALSKQDVHLTPYGYKLVAESLALHLKELAQKHAKKPSKKAKPQESKPLESTNAPKEATQTQAPKNAQESPNTKEPTATPPQESQQLPPPQDPAQKSNALDSSALDPSSPSSTAQHTEPATHSLPLPAESSAPQEIWQDLELKDF</sequence>
<feature type="compositionally biased region" description="Basic residues" evidence="1">
    <location>
        <begin position="64"/>
        <end position="76"/>
    </location>
</feature>
<dbReference type="EMBL" id="UGHV01000001">
    <property type="protein sequence ID" value="STO96619.1"/>
    <property type="molecule type" value="Genomic_DNA"/>
</dbReference>
<organism evidence="5 6">
    <name type="scientific">Helicobacter canis</name>
    <dbReference type="NCBI Taxonomy" id="29419"/>
    <lineage>
        <taxon>Bacteria</taxon>
        <taxon>Pseudomonadati</taxon>
        <taxon>Campylobacterota</taxon>
        <taxon>Epsilonproteobacteria</taxon>
        <taxon>Campylobacterales</taxon>
        <taxon>Helicobacteraceae</taxon>
        <taxon>Helicobacter</taxon>
    </lineage>
</organism>
<dbReference type="RefSeq" id="WP_115010943.1">
    <property type="nucleotide sequence ID" value="NZ_UGHV01000001.1"/>
</dbReference>
<dbReference type="PANTHER" id="PTHR30383">
    <property type="entry name" value="THIOESTERASE 1/PROTEASE 1/LYSOPHOSPHOLIPASE L1"/>
    <property type="match status" value="1"/>
</dbReference>
<dbReference type="Gene3D" id="3.40.50.1110">
    <property type="entry name" value="SGNH hydrolase"/>
    <property type="match status" value="2"/>
</dbReference>
<evidence type="ECO:0000259" key="3">
    <source>
        <dbReference type="Pfam" id="PF13472"/>
    </source>
</evidence>
<evidence type="ECO:0000313" key="5">
    <source>
        <dbReference type="EMBL" id="STO96619.1"/>
    </source>
</evidence>
<dbReference type="AlphaFoldDB" id="A0A377J2P0"/>
<dbReference type="InterPro" id="IPR051532">
    <property type="entry name" value="Ester_Hydrolysis_Enzymes"/>
</dbReference>
<accession>A0A377J2P0</accession>
<dbReference type="InterPro" id="IPR036514">
    <property type="entry name" value="SGNH_hydro_sf"/>
</dbReference>
<proteinExistence type="predicted"/>
<dbReference type="SUPFAM" id="SSF52266">
    <property type="entry name" value="SGNH hydrolase"/>
    <property type="match status" value="1"/>
</dbReference>
<dbReference type="Pfam" id="PF13472">
    <property type="entry name" value="Lipase_GDSL_2"/>
    <property type="match status" value="1"/>
</dbReference>
<dbReference type="Gene3D" id="2.60.120.1360">
    <property type="match status" value="1"/>
</dbReference>
<dbReference type="OrthoDB" id="5318134at2"/>
<feature type="compositionally biased region" description="Low complexity" evidence="1">
    <location>
        <begin position="54"/>
        <end position="63"/>
    </location>
</feature>
<protein>
    <submittedName>
        <fullName evidence="5">Periplasmic protein</fullName>
    </submittedName>
</protein>
<dbReference type="Proteomes" id="UP000254841">
    <property type="component" value="Unassembled WGS sequence"/>
</dbReference>
<evidence type="ECO:0000256" key="1">
    <source>
        <dbReference type="SAM" id="MobiDB-lite"/>
    </source>
</evidence>
<dbReference type="PANTHER" id="PTHR30383:SF29">
    <property type="entry name" value="SGNH HYDROLASE-TYPE ESTERASE DOMAIN-CONTAINING PROTEIN"/>
    <property type="match status" value="1"/>
</dbReference>
<reference evidence="5 6" key="1">
    <citation type="submission" date="2018-06" db="EMBL/GenBank/DDBJ databases">
        <authorList>
            <consortium name="Pathogen Informatics"/>
            <person name="Doyle S."/>
        </authorList>
    </citation>
    <scope>NUCLEOTIDE SEQUENCE [LARGE SCALE GENOMIC DNA]</scope>
    <source>
        <strain evidence="5 6">NCTC12410</strain>
    </source>
</reference>
<dbReference type="InterPro" id="IPR013830">
    <property type="entry name" value="SGNH_hydro"/>
</dbReference>
<evidence type="ECO:0000259" key="4">
    <source>
        <dbReference type="Pfam" id="PF22753"/>
    </source>
</evidence>
<feature type="compositionally biased region" description="Low complexity" evidence="1">
    <location>
        <begin position="515"/>
        <end position="528"/>
    </location>
</feature>
<name>A0A377J2P0_9HELI</name>
<dbReference type="Pfam" id="PF22753">
    <property type="entry name" value="Ape1_N"/>
    <property type="match status" value="1"/>
</dbReference>
<feature type="domain" description="Peptidoglycan O-acetylesterase N-terminal" evidence="4">
    <location>
        <begin position="149"/>
        <end position="251"/>
    </location>
</feature>
<evidence type="ECO:0000313" key="6">
    <source>
        <dbReference type="Proteomes" id="UP000254841"/>
    </source>
</evidence>
<feature type="chain" id="PRO_5016754824" evidence="2">
    <location>
        <begin position="22"/>
        <end position="561"/>
    </location>
</feature>
<feature type="compositionally biased region" description="Basic residues" evidence="1">
    <location>
        <begin position="448"/>
        <end position="457"/>
    </location>
</feature>
<feature type="signal peptide" evidence="2">
    <location>
        <begin position="1"/>
        <end position="21"/>
    </location>
</feature>
<keyword evidence="2" id="KW-0732">Signal</keyword>
<gene>
    <name evidence="5" type="ORF">NCTC12410_00433</name>
</gene>
<feature type="compositionally biased region" description="Polar residues" evidence="1">
    <location>
        <begin position="465"/>
        <end position="492"/>
    </location>
</feature>
<evidence type="ECO:0000256" key="2">
    <source>
        <dbReference type="SAM" id="SignalP"/>
    </source>
</evidence>
<feature type="region of interest" description="Disordered" evidence="1">
    <location>
        <begin position="20"/>
        <end position="83"/>
    </location>
</feature>